<proteinExistence type="predicted"/>
<dbReference type="Proteomes" id="UP001165064">
    <property type="component" value="Unassembled WGS sequence"/>
</dbReference>
<keyword evidence="2" id="KW-1185">Reference proteome</keyword>
<protein>
    <submittedName>
        <fullName evidence="1">Unnamed protein product</fullName>
    </submittedName>
</protein>
<accession>A0ACB5STV2</accession>
<dbReference type="EMBL" id="BSXS01000449">
    <property type="protein sequence ID" value="GME72553.1"/>
    <property type="molecule type" value="Genomic_DNA"/>
</dbReference>
<name>A0ACB5STV2_AMBMO</name>
<reference evidence="1" key="1">
    <citation type="submission" date="2023-04" db="EMBL/GenBank/DDBJ databases">
        <title>Ambrosiozyma monospora NBRC 10751.</title>
        <authorList>
            <person name="Ichikawa N."/>
            <person name="Sato H."/>
            <person name="Tonouchi N."/>
        </authorList>
    </citation>
    <scope>NUCLEOTIDE SEQUENCE</scope>
    <source>
        <strain evidence="1">NBRC 10751</strain>
    </source>
</reference>
<organism evidence="1 2">
    <name type="scientific">Ambrosiozyma monospora</name>
    <name type="common">Yeast</name>
    <name type="synonym">Endomycopsis monosporus</name>
    <dbReference type="NCBI Taxonomy" id="43982"/>
    <lineage>
        <taxon>Eukaryota</taxon>
        <taxon>Fungi</taxon>
        <taxon>Dikarya</taxon>
        <taxon>Ascomycota</taxon>
        <taxon>Saccharomycotina</taxon>
        <taxon>Pichiomycetes</taxon>
        <taxon>Pichiales</taxon>
        <taxon>Pichiaceae</taxon>
        <taxon>Ambrosiozyma</taxon>
    </lineage>
</organism>
<evidence type="ECO:0000313" key="2">
    <source>
        <dbReference type="Proteomes" id="UP001165064"/>
    </source>
</evidence>
<evidence type="ECO:0000313" key="1">
    <source>
        <dbReference type="EMBL" id="GME72553.1"/>
    </source>
</evidence>
<comment type="caution">
    <text evidence="1">The sequence shown here is derived from an EMBL/GenBank/DDBJ whole genome shotgun (WGS) entry which is preliminary data.</text>
</comment>
<sequence length="291" mass="34046">MALHNPQSYDVVRFEGQWYFSSRDLRDKDLLQYAYIGIRFEDMLTQGGDEKPTMNNFAHYKCMTSLRLPGGLNTITISEIDCLEESKARQKFAGFTEVKLCYIENIPSVFPVTDADEFLDFMDDNKREFLWVLVKWTVQCIFSNCHNLLIGIRNKDYNIVTMKLFSIKEDILPYLKRVSPDKHYKQVIESPVRVDEMLNRLLRYMDAGDENIYRMDISPAGIKLTEIVDEEEQNKIFYSVITPEYVDWKIEGEISEELKNGHYTYNYDPIKIRQALGEELNTSMASLNINA</sequence>
<gene>
    <name evidence="1" type="ORF">Amon02_000104100</name>
</gene>